<dbReference type="Proteomes" id="UP001302222">
    <property type="component" value="Unassembled WGS sequence"/>
</dbReference>
<evidence type="ECO:0000256" key="2">
    <source>
        <dbReference type="ARBA" id="ARBA00023295"/>
    </source>
</evidence>
<comment type="caution">
    <text evidence="3">The sequence shown here is derived from an EMBL/GenBank/DDBJ whole genome shotgun (WGS) entry which is preliminary data.</text>
</comment>
<dbReference type="SUPFAM" id="SSF51445">
    <property type="entry name" value="(Trans)glycosidases"/>
    <property type="match status" value="1"/>
</dbReference>
<protein>
    <submittedName>
        <fullName evidence="3">Glycoside hydrolase family 36 protein</fullName>
    </submittedName>
</protein>
<dbReference type="Gene3D" id="3.20.20.70">
    <property type="entry name" value="Aldolase class I"/>
    <property type="match status" value="1"/>
</dbReference>
<dbReference type="PANTHER" id="PTHR43053">
    <property type="entry name" value="GLYCOSIDASE FAMILY 31"/>
    <property type="match status" value="1"/>
</dbReference>
<keyword evidence="4" id="KW-1185">Reference proteome</keyword>
<name>A0ABU5SL42_9BACT</name>
<dbReference type="InterPro" id="IPR013785">
    <property type="entry name" value="Aldolase_TIM"/>
</dbReference>
<dbReference type="GO" id="GO:0016787">
    <property type="term" value="F:hydrolase activity"/>
    <property type="evidence" value="ECO:0007669"/>
    <property type="project" value="UniProtKB-KW"/>
</dbReference>
<dbReference type="InterPro" id="IPR050985">
    <property type="entry name" value="Alpha-glycosidase_related"/>
</dbReference>
<organism evidence="3 4">
    <name type="scientific">Arcicella lustrica</name>
    <dbReference type="NCBI Taxonomy" id="2984196"/>
    <lineage>
        <taxon>Bacteria</taxon>
        <taxon>Pseudomonadati</taxon>
        <taxon>Bacteroidota</taxon>
        <taxon>Cytophagia</taxon>
        <taxon>Cytophagales</taxon>
        <taxon>Flectobacillaceae</taxon>
        <taxon>Arcicella</taxon>
    </lineage>
</organism>
<evidence type="ECO:0000256" key="1">
    <source>
        <dbReference type="ARBA" id="ARBA00022801"/>
    </source>
</evidence>
<dbReference type="InterPro" id="IPR002252">
    <property type="entry name" value="Glyco_hydro_36"/>
</dbReference>
<gene>
    <name evidence="3" type="ORF">VB798_15450</name>
</gene>
<keyword evidence="1 3" id="KW-0378">Hydrolase</keyword>
<evidence type="ECO:0000313" key="4">
    <source>
        <dbReference type="Proteomes" id="UP001302222"/>
    </source>
</evidence>
<dbReference type="EMBL" id="JAYGIM010000011">
    <property type="protein sequence ID" value="MEA5427988.1"/>
    <property type="molecule type" value="Genomic_DNA"/>
</dbReference>
<dbReference type="PANTHER" id="PTHR43053:SF3">
    <property type="entry name" value="ALPHA-GALACTOSIDASE C-RELATED"/>
    <property type="match status" value="1"/>
</dbReference>
<dbReference type="Pfam" id="PF02065">
    <property type="entry name" value="Melibiase"/>
    <property type="match status" value="1"/>
</dbReference>
<evidence type="ECO:0000313" key="3">
    <source>
        <dbReference type="EMBL" id="MEA5427988.1"/>
    </source>
</evidence>
<keyword evidence="2" id="KW-0326">Glycosidase</keyword>
<accession>A0ABU5SL42</accession>
<reference evidence="3 4" key="1">
    <citation type="submission" date="2023-12" db="EMBL/GenBank/DDBJ databases">
        <title>Novel species of the genus Arcicella isolated from rivers.</title>
        <authorList>
            <person name="Lu H."/>
        </authorList>
    </citation>
    <scope>NUCLEOTIDE SEQUENCE [LARGE SCALE GENOMIC DNA]</scope>
    <source>
        <strain evidence="3 4">DC25W</strain>
    </source>
</reference>
<dbReference type="RefSeq" id="WP_323259895.1">
    <property type="nucleotide sequence ID" value="NZ_JAYGIM010000011.1"/>
</dbReference>
<dbReference type="InterPro" id="IPR017853">
    <property type="entry name" value="GH"/>
</dbReference>
<proteinExistence type="predicted"/>
<dbReference type="CDD" id="cd14791">
    <property type="entry name" value="GH36"/>
    <property type="match status" value="1"/>
</dbReference>
<sequence>MSTSFVKAQQSYAKWTTDELVLNNGFVQRNIKLPVLSGSFGTTTYKPVVGEFKYFEKVNPEFQFEVNDKVYAGTNNWTLTGIQKITDTKQGDGVAVKLLSEDKQIELTIKYLLYPNLPVIRKNLVIKNLSNKSVSLESVDVEKFNITGYFATTFSWICHDYGRRRSIGPYDGNMQDALLTVHNSDWQQGVVIGNEAAGVIKHTSVFWQEPTICSGLTHKDAQFPFRKYLQQGESFESPQVFTMVYNNHKDPDEILNTAVPDFVRKHLGTRLSELSQKPTFVYNTWIPFRKDINEKLVMELAKAAADASMKEFVIDDGWNDNYGDWIIDKKKFPNGLKPVFDYIKSLGMKPGLWVSVGSASPDSKVYQEHPEWFVLDENQQPANLHENDLKMRTACFSTGWYDYIKNVLMKLSLEYGLEYLKLDFTVVTSPYRFGHKNTGCYATNHANHKDQHESFYVNYERVWKLFDELHATKPTLFIDCTFETMGGLQLIDYAMLKHAEGNWLSNFYGPPQENVDLRVRNMAWWRSPAIPATALVIGNPEMQDTGWEMHIKSLAGALPIMLGDPRKLSAPDFKKYRTYADWLQLMENKHQIMSYRQDLAGLGEPKEGQWDGFQRINTETKSGGIIGIFKHGSLESERQIFITSLQPDKTYLVKQAISGKKIIQMTGSQLSSIGFKVKINEKYNGELFEVIKQ</sequence>